<keyword evidence="2" id="KW-1185">Reference proteome</keyword>
<dbReference type="Proteomes" id="UP001175226">
    <property type="component" value="Unassembled WGS sequence"/>
</dbReference>
<comment type="caution">
    <text evidence="1">The sequence shown here is derived from an EMBL/GenBank/DDBJ whole genome shotgun (WGS) entry which is preliminary data.</text>
</comment>
<dbReference type="AlphaFoldDB" id="A0AA39J9P1"/>
<evidence type="ECO:0000313" key="2">
    <source>
        <dbReference type="Proteomes" id="UP001175226"/>
    </source>
</evidence>
<reference evidence="1" key="1">
    <citation type="submission" date="2023-06" db="EMBL/GenBank/DDBJ databases">
        <authorList>
            <consortium name="Lawrence Berkeley National Laboratory"/>
            <person name="Ahrendt S."/>
            <person name="Sahu N."/>
            <person name="Indic B."/>
            <person name="Wong-Bajracharya J."/>
            <person name="Merenyi Z."/>
            <person name="Ke H.-M."/>
            <person name="Monk M."/>
            <person name="Kocsube S."/>
            <person name="Drula E."/>
            <person name="Lipzen A."/>
            <person name="Balint B."/>
            <person name="Henrissat B."/>
            <person name="Andreopoulos B."/>
            <person name="Martin F.M."/>
            <person name="Harder C.B."/>
            <person name="Rigling D."/>
            <person name="Ford K.L."/>
            <person name="Foster G.D."/>
            <person name="Pangilinan J."/>
            <person name="Papanicolaou A."/>
            <person name="Barry K."/>
            <person name="LaButti K."/>
            <person name="Viragh M."/>
            <person name="Koriabine M."/>
            <person name="Yan M."/>
            <person name="Riley R."/>
            <person name="Champramary S."/>
            <person name="Plett K.L."/>
            <person name="Tsai I.J."/>
            <person name="Slot J."/>
            <person name="Sipos G."/>
            <person name="Plett J."/>
            <person name="Nagy L.G."/>
            <person name="Grigoriev I.V."/>
        </authorList>
    </citation>
    <scope>NUCLEOTIDE SEQUENCE</scope>
    <source>
        <strain evidence="1">FPL87.14</strain>
    </source>
</reference>
<protein>
    <submittedName>
        <fullName evidence="1">Uncharacterized protein</fullName>
    </submittedName>
</protein>
<accession>A0AA39J9P1</accession>
<evidence type="ECO:0000313" key="1">
    <source>
        <dbReference type="EMBL" id="KAK0438284.1"/>
    </source>
</evidence>
<dbReference type="EMBL" id="JAUEPT010000044">
    <property type="protein sequence ID" value="KAK0438284.1"/>
    <property type="molecule type" value="Genomic_DNA"/>
</dbReference>
<gene>
    <name evidence="1" type="ORF">EV421DRAFT_1738609</name>
</gene>
<proteinExistence type="predicted"/>
<organism evidence="1 2">
    <name type="scientific">Armillaria borealis</name>
    <dbReference type="NCBI Taxonomy" id="47425"/>
    <lineage>
        <taxon>Eukaryota</taxon>
        <taxon>Fungi</taxon>
        <taxon>Dikarya</taxon>
        <taxon>Basidiomycota</taxon>
        <taxon>Agaricomycotina</taxon>
        <taxon>Agaricomycetes</taxon>
        <taxon>Agaricomycetidae</taxon>
        <taxon>Agaricales</taxon>
        <taxon>Marasmiineae</taxon>
        <taxon>Physalacriaceae</taxon>
        <taxon>Armillaria</taxon>
    </lineage>
</organism>
<sequence length="112" mass="13091">MSHQIRDLRRKTVRIYMETTPVLFVLKLGMTMLQPRSGLRQNVLASEMQRYGQWDVGVSIEGWFLYAQEVSSYSYLLEGDDSYQAPKSAWVWFTIFRDGDSLHREDGTDGEF</sequence>
<name>A0AA39J9P1_9AGAR</name>